<sequence>MIRRKFCRLTERLDVMINTLLQHKTQNDNKITFLNIQEITFNTVLEAIDL</sequence>
<dbReference type="Proteomes" id="UP001156660">
    <property type="component" value="Unassembled WGS sequence"/>
</dbReference>
<keyword evidence="2" id="KW-1185">Reference proteome</keyword>
<name>A0ABQ6AAQ9_9GAMM</name>
<proteinExistence type="predicted"/>
<evidence type="ECO:0000313" key="2">
    <source>
        <dbReference type="Proteomes" id="UP001156660"/>
    </source>
</evidence>
<accession>A0ABQ6AAQ9</accession>
<dbReference type="EMBL" id="BSOU01000001">
    <property type="protein sequence ID" value="GLR73324.1"/>
    <property type="molecule type" value="Genomic_DNA"/>
</dbReference>
<comment type="caution">
    <text evidence="1">The sequence shown here is derived from an EMBL/GenBank/DDBJ whole genome shotgun (WGS) entry which is preliminary data.</text>
</comment>
<reference evidence="2" key="1">
    <citation type="journal article" date="2019" name="Int. J. Syst. Evol. Microbiol.">
        <title>The Global Catalogue of Microorganisms (GCM) 10K type strain sequencing project: providing services to taxonomists for standard genome sequencing and annotation.</title>
        <authorList>
            <consortium name="The Broad Institute Genomics Platform"/>
            <consortium name="The Broad Institute Genome Sequencing Center for Infectious Disease"/>
            <person name="Wu L."/>
            <person name="Ma J."/>
        </authorList>
    </citation>
    <scope>NUCLEOTIDE SEQUENCE [LARGE SCALE GENOMIC DNA]</scope>
    <source>
        <strain evidence="2">NBRC 105001</strain>
    </source>
</reference>
<evidence type="ECO:0000313" key="1">
    <source>
        <dbReference type="EMBL" id="GLR73324.1"/>
    </source>
</evidence>
<organism evidence="1 2">
    <name type="scientific">Aliivibrio sifiae</name>
    <dbReference type="NCBI Taxonomy" id="566293"/>
    <lineage>
        <taxon>Bacteria</taxon>
        <taxon>Pseudomonadati</taxon>
        <taxon>Pseudomonadota</taxon>
        <taxon>Gammaproteobacteria</taxon>
        <taxon>Vibrionales</taxon>
        <taxon>Vibrionaceae</taxon>
        <taxon>Aliivibrio</taxon>
    </lineage>
</organism>
<gene>
    <name evidence="1" type="ORF">GCM10007855_01970</name>
</gene>
<evidence type="ECO:0008006" key="3">
    <source>
        <dbReference type="Google" id="ProtNLM"/>
    </source>
</evidence>
<protein>
    <recommendedName>
        <fullName evidence="3">Transposase</fullName>
    </recommendedName>
</protein>